<evidence type="ECO:0000256" key="1">
    <source>
        <dbReference type="ARBA" id="ARBA00004141"/>
    </source>
</evidence>
<dbReference type="InterPro" id="IPR037272">
    <property type="entry name" value="SNS_sf"/>
</dbReference>
<dbReference type="SUPFAM" id="SSF161070">
    <property type="entry name" value="SNF-like"/>
    <property type="match status" value="1"/>
</dbReference>
<gene>
    <name evidence="10" type="ORF">RN001_009499</name>
</gene>
<dbReference type="GO" id="GO:0005886">
    <property type="term" value="C:plasma membrane"/>
    <property type="evidence" value="ECO:0007669"/>
    <property type="project" value="TreeGrafter"/>
</dbReference>
<evidence type="ECO:0000256" key="7">
    <source>
        <dbReference type="ARBA" id="ARBA00023136"/>
    </source>
</evidence>
<proteinExistence type="inferred from homology"/>
<dbReference type="PANTHER" id="PTHR11616:SF240">
    <property type="entry name" value="BLOATED TUBULES, ISOFORM B-RELATED"/>
    <property type="match status" value="1"/>
</dbReference>
<evidence type="ECO:0000313" key="10">
    <source>
        <dbReference type="EMBL" id="KAK4876993.1"/>
    </source>
</evidence>
<keyword evidence="3" id="KW-0813">Transport</keyword>
<sequence length="509" mass="59051">MYLVASLDGISEFTYCPNNSTISCWDQRSSCIENCINNETYPAAFVYWQELFMDHLNLTTTKLSIGKPMPTRFVPLMIVWILLHTVLIMDADKIKKIVKANNYLILTFGTSFMLVCFLTKGSSSGIRMMFHINPKSLINFSAWSNAIYIVICATSLDRICYMLYGTHLKSTMSSDILSIVSVSFIFLASLICGIVCHSLIGIVMINANINVEHLENVWFDGMSPYFTVFLTGIGFIGVSQLWAVVYFLTCIMIISNNLIVQVDALEMCLSDTHLAFRSYRNYSRASFCMICAIIGLLFSSKEAYLVLKVFFRRIIVNVSSFNLWVMTVVVFWIYGVQRLSDDIHFFRRLQPTRYWKICWYVIPCVMTVPCIYTDFFCGIYKGYGCVNLYYPVSIVLKLPLLICAVYEMFHFLKMHNLLGLLQPEERWGPSNPKERHLRYLFNPRKEIRSRRREDTCEHICLLRNSLLENLIDMENNARYTFIRPLESAVSFTKWSLDKILEEEEEEVFD</sequence>
<feature type="transmembrane region" description="Helical" evidence="9">
    <location>
        <begin position="314"/>
        <end position="336"/>
    </location>
</feature>
<keyword evidence="7 9" id="KW-0472">Membrane</keyword>
<organism evidence="10 11">
    <name type="scientific">Aquatica leii</name>
    <dbReference type="NCBI Taxonomy" id="1421715"/>
    <lineage>
        <taxon>Eukaryota</taxon>
        <taxon>Metazoa</taxon>
        <taxon>Ecdysozoa</taxon>
        <taxon>Arthropoda</taxon>
        <taxon>Hexapoda</taxon>
        <taxon>Insecta</taxon>
        <taxon>Pterygota</taxon>
        <taxon>Neoptera</taxon>
        <taxon>Endopterygota</taxon>
        <taxon>Coleoptera</taxon>
        <taxon>Polyphaga</taxon>
        <taxon>Elateriformia</taxon>
        <taxon>Elateroidea</taxon>
        <taxon>Lampyridae</taxon>
        <taxon>Luciolinae</taxon>
        <taxon>Aquatica</taxon>
    </lineage>
</organism>
<keyword evidence="6 9" id="KW-1133">Transmembrane helix</keyword>
<comment type="caution">
    <text evidence="10">The sequence shown here is derived from an EMBL/GenBank/DDBJ whole genome shotgun (WGS) entry which is preliminary data.</text>
</comment>
<comment type="similarity">
    <text evidence="2">Belongs to the sodium:neurotransmitter symporter (SNF) (TC 2.A.22) family.</text>
</comment>
<accession>A0AAN7QGD7</accession>
<keyword evidence="5" id="KW-0769">Symport</keyword>
<dbReference type="PROSITE" id="PS50267">
    <property type="entry name" value="NA_NEUROTRAN_SYMP_3"/>
    <property type="match status" value="1"/>
</dbReference>
<evidence type="ECO:0000256" key="6">
    <source>
        <dbReference type="ARBA" id="ARBA00022989"/>
    </source>
</evidence>
<feature type="transmembrane region" description="Helical" evidence="9">
    <location>
        <begin position="142"/>
        <end position="164"/>
    </location>
</feature>
<comment type="subcellular location">
    <subcellularLocation>
        <location evidence="1">Membrane</location>
        <topology evidence="1">Multi-pass membrane protein</topology>
    </subcellularLocation>
</comment>
<dbReference type="AlphaFoldDB" id="A0AAN7QGD7"/>
<feature type="disulfide bond" evidence="8">
    <location>
        <begin position="16"/>
        <end position="24"/>
    </location>
</feature>
<evidence type="ECO:0000256" key="5">
    <source>
        <dbReference type="ARBA" id="ARBA00022847"/>
    </source>
</evidence>
<keyword evidence="4 9" id="KW-0812">Transmembrane</keyword>
<keyword evidence="11" id="KW-1185">Reference proteome</keyword>
<dbReference type="GO" id="GO:0015293">
    <property type="term" value="F:symporter activity"/>
    <property type="evidence" value="ECO:0007669"/>
    <property type="project" value="UniProtKB-KW"/>
</dbReference>
<evidence type="ECO:0000256" key="9">
    <source>
        <dbReference type="SAM" id="Phobius"/>
    </source>
</evidence>
<feature type="transmembrane region" description="Helical" evidence="9">
    <location>
        <begin position="73"/>
        <end position="91"/>
    </location>
</feature>
<evidence type="ECO:0000256" key="4">
    <source>
        <dbReference type="ARBA" id="ARBA00022692"/>
    </source>
</evidence>
<keyword evidence="8" id="KW-1015">Disulfide bond</keyword>
<feature type="transmembrane region" description="Helical" evidence="9">
    <location>
        <begin position="357"/>
        <end position="376"/>
    </location>
</feature>
<name>A0AAN7QGD7_9COLE</name>
<reference evidence="11" key="1">
    <citation type="submission" date="2023-01" db="EMBL/GenBank/DDBJ databases">
        <title>Key to firefly adult light organ development and bioluminescence: homeobox transcription factors regulate luciferase expression and transportation to peroxisome.</title>
        <authorList>
            <person name="Fu X."/>
        </authorList>
    </citation>
    <scope>NUCLEOTIDE SEQUENCE [LARGE SCALE GENOMIC DNA]</scope>
</reference>
<dbReference type="Proteomes" id="UP001353858">
    <property type="component" value="Unassembled WGS sequence"/>
</dbReference>
<feature type="transmembrane region" description="Helical" evidence="9">
    <location>
        <begin position="282"/>
        <end position="299"/>
    </location>
</feature>
<feature type="transmembrane region" description="Helical" evidence="9">
    <location>
        <begin position="225"/>
        <end position="248"/>
    </location>
</feature>
<feature type="transmembrane region" description="Helical" evidence="9">
    <location>
        <begin position="103"/>
        <end position="122"/>
    </location>
</feature>
<dbReference type="Pfam" id="PF00209">
    <property type="entry name" value="SNF"/>
    <property type="match status" value="1"/>
</dbReference>
<dbReference type="PANTHER" id="PTHR11616">
    <property type="entry name" value="SODIUM/CHLORIDE DEPENDENT TRANSPORTER"/>
    <property type="match status" value="1"/>
</dbReference>
<evidence type="ECO:0000313" key="11">
    <source>
        <dbReference type="Proteomes" id="UP001353858"/>
    </source>
</evidence>
<protein>
    <submittedName>
        <fullName evidence="10">Uncharacterized protein</fullName>
    </submittedName>
</protein>
<dbReference type="InterPro" id="IPR000175">
    <property type="entry name" value="Na/ntran_symport"/>
</dbReference>
<feature type="transmembrane region" description="Helical" evidence="9">
    <location>
        <begin position="176"/>
        <end position="205"/>
    </location>
</feature>
<dbReference type="EMBL" id="JARPUR010000004">
    <property type="protein sequence ID" value="KAK4876993.1"/>
    <property type="molecule type" value="Genomic_DNA"/>
</dbReference>
<feature type="transmembrane region" description="Helical" evidence="9">
    <location>
        <begin position="388"/>
        <end position="409"/>
    </location>
</feature>
<dbReference type="GO" id="GO:0035725">
    <property type="term" value="P:sodium ion transmembrane transport"/>
    <property type="evidence" value="ECO:0007669"/>
    <property type="project" value="TreeGrafter"/>
</dbReference>
<evidence type="ECO:0000256" key="3">
    <source>
        <dbReference type="ARBA" id="ARBA00022448"/>
    </source>
</evidence>
<evidence type="ECO:0000256" key="8">
    <source>
        <dbReference type="PIRSR" id="PIRSR600175-2"/>
    </source>
</evidence>
<evidence type="ECO:0000256" key="2">
    <source>
        <dbReference type="ARBA" id="ARBA00006459"/>
    </source>
</evidence>